<name>A0A2K9IVE8_9BACI</name>
<dbReference type="Proteomes" id="UP000234237">
    <property type="component" value="Chromosome"/>
</dbReference>
<protein>
    <submittedName>
        <fullName evidence="1">Uncharacterized protein</fullName>
    </submittedName>
</protein>
<proteinExistence type="predicted"/>
<sequence>MENMYDADGLPIQNTKNYIELFGEWGGRTMESTKALVHAFAACNNWVSERTKVPENDMIQAMQKENGRQQRLLVI</sequence>
<organism evidence="1 2">
    <name type="scientific">Virgibacillus dokdonensis</name>
    <dbReference type="NCBI Taxonomy" id="302167"/>
    <lineage>
        <taxon>Bacteria</taxon>
        <taxon>Bacillati</taxon>
        <taxon>Bacillota</taxon>
        <taxon>Bacilli</taxon>
        <taxon>Bacillales</taxon>
        <taxon>Bacillaceae</taxon>
        <taxon>Virgibacillus</taxon>
    </lineage>
</organism>
<gene>
    <name evidence="1" type="ORF">A21D_00230</name>
</gene>
<dbReference type="KEGG" id="vpn:A21D_00230"/>
<dbReference type="EMBL" id="CP018622">
    <property type="protein sequence ID" value="AUJ23344.1"/>
    <property type="molecule type" value="Genomic_DNA"/>
</dbReference>
<accession>A0A2K9IVE8</accession>
<reference evidence="2" key="1">
    <citation type="submission" date="2016-11" db="EMBL/GenBank/DDBJ databases">
        <title>Complete genome sequence of Virgibacillus pantothenticus 21D, a halophilic bacterium isolated from the deep hypersaline anoxic basin Discovery in the Mediterranean Sea.</title>
        <authorList>
            <person name="Zeaiter Z."/>
            <person name="Booth J.M."/>
            <person name="Prosdocimi E.M."/>
            <person name="Mapelli F."/>
            <person name="Fusi M."/>
            <person name="Daffonchio D."/>
            <person name="Borin S."/>
            <person name="Crotti E."/>
        </authorList>
    </citation>
    <scope>NUCLEOTIDE SEQUENCE [LARGE SCALE GENOMIC DNA]</scope>
    <source>
        <strain evidence="2">21D</strain>
    </source>
</reference>
<evidence type="ECO:0000313" key="2">
    <source>
        <dbReference type="Proteomes" id="UP000234237"/>
    </source>
</evidence>
<dbReference type="AlphaFoldDB" id="A0A2K9IVE8"/>
<evidence type="ECO:0000313" key="1">
    <source>
        <dbReference type="EMBL" id="AUJ23344.1"/>
    </source>
</evidence>